<protein>
    <submittedName>
        <fullName evidence="1">Uncharacterized protein</fullName>
    </submittedName>
</protein>
<dbReference type="AlphaFoldDB" id="A0A318SST3"/>
<organism evidence="1 2">
    <name type="scientific">Deinococcus yavapaiensis KR-236</name>
    <dbReference type="NCBI Taxonomy" id="694435"/>
    <lineage>
        <taxon>Bacteria</taxon>
        <taxon>Thermotogati</taxon>
        <taxon>Deinococcota</taxon>
        <taxon>Deinococci</taxon>
        <taxon>Deinococcales</taxon>
        <taxon>Deinococcaceae</taxon>
        <taxon>Deinococcus</taxon>
    </lineage>
</organism>
<evidence type="ECO:0000313" key="1">
    <source>
        <dbReference type="EMBL" id="PYE56266.1"/>
    </source>
</evidence>
<dbReference type="OrthoDB" id="72491at2"/>
<gene>
    <name evidence="1" type="ORF">DES52_10170</name>
</gene>
<name>A0A318SST3_9DEIO</name>
<proteinExistence type="predicted"/>
<evidence type="ECO:0000313" key="2">
    <source>
        <dbReference type="Proteomes" id="UP000248326"/>
    </source>
</evidence>
<dbReference type="EMBL" id="QJSX01000001">
    <property type="protein sequence ID" value="PYE56266.1"/>
    <property type="molecule type" value="Genomic_DNA"/>
</dbReference>
<dbReference type="Proteomes" id="UP000248326">
    <property type="component" value="Unassembled WGS sequence"/>
</dbReference>
<reference evidence="1 2" key="1">
    <citation type="submission" date="2018-06" db="EMBL/GenBank/DDBJ databases">
        <title>Genomic Encyclopedia of Type Strains, Phase IV (KMG-IV): sequencing the most valuable type-strain genomes for metagenomic binning, comparative biology and taxonomic classification.</title>
        <authorList>
            <person name="Goeker M."/>
        </authorList>
    </citation>
    <scope>NUCLEOTIDE SEQUENCE [LARGE SCALE GENOMIC DNA]</scope>
    <source>
        <strain evidence="1 2">DSM 18048</strain>
    </source>
</reference>
<keyword evidence="2" id="KW-1185">Reference proteome</keyword>
<comment type="caution">
    <text evidence="1">The sequence shown here is derived from an EMBL/GenBank/DDBJ whole genome shotgun (WGS) entry which is preliminary data.</text>
</comment>
<dbReference type="RefSeq" id="WP_110884787.1">
    <property type="nucleotide sequence ID" value="NZ_QJSX01000001.1"/>
</dbReference>
<sequence length="114" mass="12913">MIIELSPDDFDAFLGRLRQRDDRLEFGEPANKDEAVNDYVFSGHAEALRSDSIDGEVMETLADLELEADGEDEAWEKIKTWYLTRGCVVLRVEDDEYVLAENLAERLGLLGESS</sequence>
<accession>A0A318SST3</accession>